<dbReference type="PROSITE" id="PS51257">
    <property type="entry name" value="PROKAR_LIPOPROTEIN"/>
    <property type="match status" value="1"/>
</dbReference>
<dbReference type="OrthoDB" id="9815841at2"/>
<feature type="region of interest" description="Disordered" evidence="1">
    <location>
        <begin position="31"/>
        <end position="53"/>
    </location>
</feature>
<protein>
    <recommendedName>
        <fullName evidence="5">X-X-X-Leu-X-X-Gly heptad repeats</fullName>
    </recommendedName>
</protein>
<keyword evidence="2" id="KW-0732">Signal</keyword>
<dbReference type="InterPro" id="IPR023908">
    <property type="entry name" value="xxxLxxG_rpt"/>
</dbReference>
<dbReference type="Gene3D" id="1.10.287.950">
    <property type="entry name" value="Methyl-accepting chemotaxis protein"/>
    <property type="match status" value="2"/>
</dbReference>
<name>A0A3R5YUV7_9FIRM</name>
<dbReference type="NCBIfam" id="TIGR03057">
    <property type="entry name" value="xxxLxxG_by_4"/>
    <property type="match status" value="3"/>
</dbReference>
<dbReference type="InterPro" id="IPR011049">
    <property type="entry name" value="Serralysin-like_metalloprot_C"/>
</dbReference>
<reference evidence="3 4" key="1">
    <citation type="submission" date="2018-08" db="EMBL/GenBank/DDBJ databases">
        <title>A genome reference for cultivated species of the human gut microbiota.</title>
        <authorList>
            <person name="Zou Y."/>
            <person name="Xue W."/>
            <person name="Luo G."/>
        </authorList>
    </citation>
    <scope>NUCLEOTIDE SEQUENCE [LARGE SCALE GENOMIC DNA]</scope>
    <source>
        <strain evidence="3 4">AF22-21</strain>
    </source>
</reference>
<comment type="caution">
    <text evidence="3">The sequence shown here is derived from an EMBL/GenBank/DDBJ whole genome shotgun (WGS) entry which is preliminary data.</text>
</comment>
<gene>
    <name evidence="3" type="ORF">DWX94_03870</name>
</gene>
<dbReference type="SUPFAM" id="SSF101967">
    <property type="entry name" value="Adhesin YadA, collagen-binding domain"/>
    <property type="match status" value="1"/>
</dbReference>
<feature type="chain" id="PRO_5038989102" description="X-X-X-Leu-X-X-Gly heptad repeats" evidence="2">
    <location>
        <begin position="31"/>
        <end position="791"/>
    </location>
</feature>
<feature type="signal peptide" evidence="2">
    <location>
        <begin position="1"/>
        <end position="30"/>
    </location>
</feature>
<evidence type="ECO:0008006" key="5">
    <source>
        <dbReference type="Google" id="ProtNLM"/>
    </source>
</evidence>
<organism evidence="3 4">
    <name type="scientific">Coprococcus eutactus</name>
    <dbReference type="NCBI Taxonomy" id="33043"/>
    <lineage>
        <taxon>Bacteria</taxon>
        <taxon>Bacillati</taxon>
        <taxon>Bacillota</taxon>
        <taxon>Clostridia</taxon>
        <taxon>Lachnospirales</taxon>
        <taxon>Lachnospiraceae</taxon>
        <taxon>Coprococcus</taxon>
    </lineage>
</organism>
<dbReference type="Proteomes" id="UP000283295">
    <property type="component" value="Unassembled WGS sequence"/>
</dbReference>
<evidence type="ECO:0000256" key="1">
    <source>
        <dbReference type="SAM" id="MobiDB-lite"/>
    </source>
</evidence>
<dbReference type="AlphaFoldDB" id="A0A3R5YUV7"/>
<accession>A0A3R5YUV7</accession>
<dbReference type="EMBL" id="QRVK01000006">
    <property type="protein sequence ID" value="RGS43462.1"/>
    <property type="molecule type" value="Genomic_DNA"/>
</dbReference>
<sequence>MERGNNMIKWKKYMCVALSAAMMATLTTGCGDTSNDSTTSDKAEATTESDSDTLQDALAAEISADDSDDADKEETVYVLADADGTANDVTVSTWLKNADGSEGLNDKTNLSDIENVKGYEGYKDNGDGTITWAANGSDIYYQGKSSEKLPVDVKITYKLDGEEIEPSELAGKSGKVTIRFDYTNNTKQTVKAGSKNSEVISPFVMLSGMILPVDKFSNVQVENGKVISEGSNQIVVGYAVPGFKQCLQKGIDDSKIQTAIDNIDVPDYVEVSADVTDFELAMTMTVAASDLLDSDAEDAIDEVKDKADISDLSSSADKLGSSADQLEEGSGKITNGLEALKDGTYSLKNGAETLANGAASLKDYTSQLADGTSKISSAMDSLDAGITSIKTGSAALNDGAKTLASGAKTLDTSIGTLQTGADTLNSGVKELQAGFAGDSNSVGLSKGASSLASGVKTAYDGSQALAKGASDIKTGVDTLITMMKGMPTQVVTQAEANVYSQLSGNITSEAGIDAAMAQIEQALPMGQAAYDAYVQQEGAYAQLIEQYNGLAQAKGALNAIDQIGESLTATITDEKTATQIKSLQDGAATLDTKMGELSAGLKSANDGAATLSAGVDKAYTGVKALASGTGDLAAGAKALKNGSKSLSDGAASLSKNMNTLYQGSLTLATGSGELKTAASTLDTSAGQIADGAKSLSEGADQLNSGSKTLDSGADKLVSGSKTLSDGMKQFNEDGIKKITKLFAGNYQEDIDYIEALFSDDAKYTSFGGAIDGTKSTVKFIYETAAIKADDK</sequence>
<evidence type="ECO:0000313" key="4">
    <source>
        <dbReference type="Proteomes" id="UP000283295"/>
    </source>
</evidence>
<evidence type="ECO:0000313" key="3">
    <source>
        <dbReference type="EMBL" id="RGS43462.1"/>
    </source>
</evidence>
<proteinExistence type="predicted"/>
<evidence type="ECO:0000256" key="2">
    <source>
        <dbReference type="SAM" id="SignalP"/>
    </source>
</evidence>